<feature type="compositionally biased region" description="Pro residues" evidence="2">
    <location>
        <begin position="1117"/>
        <end position="1133"/>
    </location>
</feature>
<keyword evidence="3" id="KW-0732">Signal</keyword>
<dbReference type="Proteomes" id="UP001642484">
    <property type="component" value="Unassembled WGS sequence"/>
</dbReference>
<gene>
    <name evidence="5" type="ORF">CCMP2556_LOCUS51103</name>
</gene>
<feature type="compositionally biased region" description="Pro residues" evidence="2">
    <location>
        <begin position="612"/>
        <end position="621"/>
    </location>
</feature>
<feature type="region of interest" description="Disordered" evidence="2">
    <location>
        <begin position="587"/>
        <end position="685"/>
    </location>
</feature>
<feature type="compositionally biased region" description="Pro residues" evidence="2">
    <location>
        <begin position="1021"/>
        <end position="1033"/>
    </location>
</feature>
<evidence type="ECO:0000259" key="4">
    <source>
        <dbReference type="SMART" id="SM00827"/>
    </source>
</evidence>
<keyword evidence="1" id="KW-0802">TPR repeat</keyword>
<accession>A0ABP0SBW7</accession>
<dbReference type="InterPro" id="IPR016036">
    <property type="entry name" value="Malonyl_transacylase_ACP-bd"/>
</dbReference>
<sequence length="1607" mass="168764">MSKSWLLGLLLGCVACAFVAPRAGGSPRVAPAPGGSPRVALGRLRGGEANSTGTTWGASAYAAVALGVVSAAVLRRASDADFDGFSYKTAFFFPGQGAQSVGMCKELVEVPKAKELFETASDIVGYDLLDCCVNGPKEELDRTAVSQPAIFVASMAAVEKLRAEGGEDAIEEATVAMGLSLGEYSALSFAGALSFEDGVKVTKVRGEAMQAAADAAASGMVSVVGLDSAKTEALCAKASELSGQRIQIANYLCKGNYTVSGDQEACAKLAEIAKPEFKARMAVPLAVAGAFHTDFMAPAVEKLEEVLASVELKKPRIPVVSNVDAKPHSDPESIKAILAKQVTAPVQWETQMKDLSASGGFEKGYECGPGKAGSASVCRLPDTGGTGVRGARRERIACGWKGFCSVDASRVIRLARHASSPGGQRAAPMFSPFHALRTGFDQFMVGDQATLPYALAQAATTRDGSERSPGTVGQSVYDLREDEQLALAMQTGTQLGMREGGCHLFLNIIQPSEHDKPVNCEEVHPVERQSLADAEPELAGFARGPELATRRIVPDTGEVVAASPKQRGTWLANPTLQLILRYFSAQGPESPEQEAERPLAPVPSAPSAPSAPSVPSPPAAPYAPAAPATAPGVSFASSRSDAISDPEWAGRASDLPDRNTTSAEEAGGGRRSHGSGQARSDQAEDLQLLEEVVQRSLDLAKARHFEEAEQCLAVLAREGPRVSPPSSSRGVAPPSASPPRRARFEDEDRGRVGSLDARESSRTRISSRPPDDSRARKLSVTAPRRLLSSSGSLDLSPRSSEATALSFAATAQLFDSGLQHSLLSPSPSRDGGRADSDYSDDFEPAGPRVPRAPTPPRRSGVQRSPTPPRSAMKSAHVRSPTPPAGSRTAPAAPKTPSAPSVPLKPALASKPVAPAAPAAPQAPVGVRAPATPAAPAAPQAPVVRAPSTPAAPAAPQAPVSVRAPSTPVSPAAPQAPVVRASTPAAPAAPQAPVSVRAPSTPVAPAAPQAPVIRAPSTPAAPAAPPVRSPSPTMPAVPTTPVAVSPPTAPIAPQVAVPAPVAPQAPVVVRTPAPSAPPQPVPAPAAAGSVAPPIAPVQAVPVAPTAPVAPTSGDPIAPTAPLPPPPPAPPPPPEVVEARKDDATLQKMLGDLSPSRARTPRTPRTPRRSRGRPSPRARSPGHSEGRRVQVLVQHRTDLCAPICDALALPDLVLESDVTVAGVRLRRGMQLVVPKNASVLAKSLTRSRQKLLMGLKTMRSLVFMWPEYMDEEPDFMTWWWKCPACRFPYPVQAPEALSGVSLLRRALPGVDNFLDGPARDLWALSGLSLPAKPKQPHALREVNNRFGDVTAQCSCCGQQVGTSAYMCQLCGLFVCPVCEKRSRMDHTALCCPPGPAEGKAGVLYQKLSNSLEERFDLSSVLDFGSIDRFLAQPTAAEAVQRLLKRTAGRLERLKGPCEYYARAALLQGQARRSTAEERFHLLQEACVALQECMATGGSNVYNLYKIESGGNSKTPMEKDPRVWYLLGLVLCDLGSFEEARKVYRQALCRLPMYYFSHVVHFNLALLRARDADAAACCASAQQVVDLRRSCAALRAPRQEGGRTCWICGR</sequence>
<evidence type="ECO:0000256" key="1">
    <source>
        <dbReference type="PROSITE-ProRule" id="PRU00339"/>
    </source>
</evidence>
<dbReference type="SUPFAM" id="SSF55048">
    <property type="entry name" value="Probable ACP-binding domain of malonyl-CoA ACP transacylase"/>
    <property type="match status" value="1"/>
</dbReference>
<feature type="compositionally biased region" description="Low complexity" evidence="2">
    <location>
        <begin position="724"/>
        <end position="734"/>
    </location>
</feature>
<feature type="compositionally biased region" description="Low complexity" evidence="2">
    <location>
        <begin position="622"/>
        <end position="631"/>
    </location>
</feature>
<feature type="signal peptide" evidence="3">
    <location>
        <begin position="1"/>
        <end position="16"/>
    </location>
</feature>
<feature type="compositionally biased region" description="Basic residues" evidence="2">
    <location>
        <begin position="1157"/>
        <end position="1174"/>
    </location>
</feature>
<evidence type="ECO:0000313" key="5">
    <source>
        <dbReference type="EMBL" id="CAK9109848.1"/>
    </source>
</evidence>
<evidence type="ECO:0000256" key="3">
    <source>
        <dbReference type="SAM" id="SignalP"/>
    </source>
</evidence>
<feature type="compositionally biased region" description="Low complexity" evidence="2">
    <location>
        <begin position="888"/>
        <end position="984"/>
    </location>
</feature>
<dbReference type="Pfam" id="PF00698">
    <property type="entry name" value="Acyl_transf_1"/>
    <property type="match status" value="1"/>
</dbReference>
<dbReference type="InterPro" id="IPR019734">
    <property type="entry name" value="TPR_rpt"/>
</dbReference>
<protein>
    <recommendedName>
        <fullName evidence="4">Malonyl-CoA:ACP transacylase (MAT) domain-containing protein</fullName>
    </recommendedName>
</protein>
<name>A0ABP0SBW7_9DINO</name>
<feature type="region of interest" description="Disordered" evidence="2">
    <location>
        <begin position="1012"/>
        <end position="1033"/>
    </location>
</feature>
<dbReference type="Gene3D" id="3.30.70.250">
    <property type="entry name" value="Malonyl-CoA ACP transacylase, ACP-binding"/>
    <property type="match status" value="1"/>
</dbReference>
<feature type="compositionally biased region" description="Basic and acidic residues" evidence="2">
    <location>
        <begin position="742"/>
        <end position="762"/>
    </location>
</feature>
<evidence type="ECO:0000313" key="6">
    <source>
        <dbReference type="Proteomes" id="UP001642484"/>
    </source>
</evidence>
<dbReference type="SMART" id="SM00827">
    <property type="entry name" value="PKS_AT"/>
    <property type="match status" value="1"/>
</dbReference>
<evidence type="ECO:0000256" key="2">
    <source>
        <dbReference type="SAM" id="MobiDB-lite"/>
    </source>
</evidence>
<dbReference type="EMBL" id="CAXAMN010027273">
    <property type="protein sequence ID" value="CAK9109848.1"/>
    <property type="molecule type" value="Genomic_DNA"/>
</dbReference>
<proteinExistence type="predicted"/>
<dbReference type="PANTHER" id="PTHR47170:SF2">
    <property type="entry name" value="MALONYL-COA:ACP TRANSACYLASE (MAT) DOMAIN-CONTAINING PROTEIN"/>
    <property type="match status" value="1"/>
</dbReference>
<keyword evidence="6" id="KW-1185">Reference proteome</keyword>
<dbReference type="Gene3D" id="3.40.366.10">
    <property type="entry name" value="Malonyl-Coenzyme A Acyl Carrier Protein, domain 2"/>
    <property type="match status" value="1"/>
</dbReference>
<feature type="domain" description="Malonyl-CoA:ACP transacylase (MAT)" evidence="4">
    <location>
        <begin position="92"/>
        <end position="391"/>
    </location>
</feature>
<dbReference type="InterPro" id="IPR014043">
    <property type="entry name" value="Acyl_transferase_dom"/>
</dbReference>
<feature type="compositionally biased region" description="Low complexity" evidence="2">
    <location>
        <begin position="784"/>
        <end position="800"/>
    </location>
</feature>
<feature type="compositionally biased region" description="Low complexity" evidence="2">
    <location>
        <begin position="1104"/>
        <end position="1116"/>
    </location>
</feature>
<feature type="repeat" description="TPR" evidence="1">
    <location>
        <begin position="1518"/>
        <end position="1551"/>
    </location>
</feature>
<dbReference type="PROSITE" id="PS50005">
    <property type="entry name" value="TPR"/>
    <property type="match status" value="1"/>
</dbReference>
<dbReference type="InterPro" id="IPR001227">
    <property type="entry name" value="Ac_transferase_dom_sf"/>
</dbReference>
<dbReference type="SUPFAM" id="SSF48452">
    <property type="entry name" value="TPR-like"/>
    <property type="match status" value="1"/>
</dbReference>
<feature type="chain" id="PRO_5046297188" description="Malonyl-CoA:ACP transacylase (MAT) domain-containing protein" evidence="3">
    <location>
        <begin position="17"/>
        <end position="1607"/>
    </location>
</feature>
<comment type="caution">
    <text evidence="5">The sequence shown here is derived from an EMBL/GenBank/DDBJ whole genome shotgun (WGS) entry which is preliminary data.</text>
</comment>
<dbReference type="InterPro" id="IPR016035">
    <property type="entry name" value="Acyl_Trfase/lysoPLipase"/>
</dbReference>
<dbReference type="SUPFAM" id="SSF52151">
    <property type="entry name" value="FabD/lysophospholipase-like"/>
    <property type="match status" value="1"/>
</dbReference>
<dbReference type="InterPro" id="IPR011990">
    <property type="entry name" value="TPR-like_helical_dom_sf"/>
</dbReference>
<dbReference type="Gene3D" id="1.25.40.10">
    <property type="entry name" value="Tetratricopeptide repeat domain"/>
    <property type="match status" value="1"/>
</dbReference>
<dbReference type="InterPro" id="IPR052760">
    <property type="entry name" value="Mitochondrial_malonyltrans"/>
</dbReference>
<reference evidence="5 6" key="1">
    <citation type="submission" date="2024-02" db="EMBL/GenBank/DDBJ databases">
        <authorList>
            <person name="Chen Y."/>
            <person name="Shah S."/>
            <person name="Dougan E. K."/>
            <person name="Thang M."/>
            <person name="Chan C."/>
        </authorList>
    </citation>
    <scope>NUCLEOTIDE SEQUENCE [LARGE SCALE GENOMIC DNA]</scope>
</reference>
<organism evidence="5 6">
    <name type="scientific">Durusdinium trenchii</name>
    <dbReference type="NCBI Taxonomy" id="1381693"/>
    <lineage>
        <taxon>Eukaryota</taxon>
        <taxon>Sar</taxon>
        <taxon>Alveolata</taxon>
        <taxon>Dinophyceae</taxon>
        <taxon>Suessiales</taxon>
        <taxon>Symbiodiniaceae</taxon>
        <taxon>Durusdinium</taxon>
    </lineage>
</organism>
<dbReference type="PANTHER" id="PTHR47170">
    <property type="entry name" value="MALONYL-COA ACP TRANSACYLASE, ACP-BINDING"/>
    <property type="match status" value="1"/>
</dbReference>
<feature type="region of interest" description="Disordered" evidence="2">
    <location>
        <begin position="719"/>
        <end position="802"/>
    </location>
</feature>
<feature type="region of interest" description="Disordered" evidence="2">
    <location>
        <begin position="1104"/>
        <end position="1186"/>
    </location>
</feature>
<feature type="region of interest" description="Disordered" evidence="2">
    <location>
        <begin position="819"/>
        <end position="984"/>
    </location>
</feature>